<dbReference type="PROSITE" id="PS52016">
    <property type="entry name" value="TONB_DEPENDENT_REC_3"/>
    <property type="match status" value="1"/>
</dbReference>
<dbReference type="InterPro" id="IPR037066">
    <property type="entry name" value="Plug_dom_sf"/>
</dbReference>
<dbReference type="GO" id="GO:0044718">
    <property type="term" value="P:siderophore transmembrane transport"/>
    <property type="evidence" value="ECO:0007669"/>
    <property type="project" value="TreeGrafter"/>
</dbReference>
<sequence>MATFFRGLLFLFVFYGTLITNAQECERQRNLQEVVVTGTRTAKRLSEAPVLTTVVRARDMVKAGTVSTLEALEDNIPGLVSEPNVMGNNLRIKGLNSRYILFLVDGERMVSEGAGGNVNLNQIDVGNIERIEVINGAASALYGSNAVGAVINIITKEPSRKFEGGANLQYESHNTIRAKVDAGTNLGKFKSRIDIFRHSSDGFGADGKGAYAAKYEDFGGNLKLGYTPTQRVDMKLTGRYFRHETFNTAGSLNSAHPLTHTVSAGFNGTYSSADSRYTVCGSVHFDKYFDADYLEKLAVDNLKGTATYISSRILNTFRPSHRWEIVAGIEQNREQNYATKTLGATPTTKNIDDSNLFGQAQWTPSKDFDVILGARYTYNSQFRSAFTPKVSAMYRLGGFTFRGGVGSAFRAPSIKELYYDFDHQGMFWIYGNPNLKAEMGLYNSLSAEYTRCGFNVSLSGYWNNIDNKITQYDLINSSGGNEKHYRNVSSATLVGVDVNLQYALLREVIIKGSYSYCDARDNSTGRQLSDNVRHSGTMSATWNGNIARSPFSLQLAGRMNSPKLYRLITATGSDRLLESKPYNIWKVVFVKPFRIDKHALELTLKLDNIFDFKDASFINPGRQYLVGVRYSFK</sequence>
<dbReference type="EMBL" id="HG934468">
    <property type="protein sequence ID" value="CDN31297.1"/>
    <property type="molecule type" value="Genomic_DNA"/>
</dbReference>
<organism evidence="14 15">
    <name type="scientific">Mucinivorans hirudinis</name>
    <dbReference type="NCBI Taxonomy" id="1433126"/>
    <lineage>
        <taxon>Bacteria</taxon>
        <taxon>Pseudomonadati</taxon>
        <taxon>Bacteroidota</taxon>
        <taxon>Bacteroidia</taxon>
        <taxon>Bacteroidales</taxon>
        <taxon>Rikenellaceae</taxon>
        <taxon>Mucinivorans</taxon>
    </lineage>
</organism>
<evidence type="ECO:0000256" key="5">
    <source>
        <dbReference type="ARBA" id="ARBA00022729"/>
    </source>
</evidence>
<dbReference type="InterPro" id="IPR039426">
    <property type="entry name" value="TonB-dep_rcpt-like"/>
</dbReference>
<evidence type="ECO:0000256" key="10">
    <source>
        <dbReference type="PROSITE-ProRule" id="PRU01360"/>
    </source>
</evidence>
<evidence type="ECO:0000313" key="14">
    <source>
        <dbReference type="EMBL" id="CDN31297.1"/>
    </source>
</evidence>
<accession>A0A060R7Q0</accession>
<dbReference type="HOGENOM" id="CLU_008287_18_0_10"/>
<dbReference type="OrthoDB" id="9764669at2"/>
<evidence type="ECO:0000256" key="11">
    <source>
        <dbReference type="RuleBase" id="RU003357"/>
    </source>
</evidence>
<gene>
    <name evidence="14" type="ORF">BN938_1203</name>
</gene>
<keyword evidence="4 10" id="KW-0812">Transmembrane</keyword>
<evidence type="ECO:0000256" key="7">
    <source>
        <dbReference type="ARBA" id="ARBA00023136"/>
    </source>
</evidence>
<dbReference type="InterPro" id="IPR000531">
    <property type="entry name" value="Beta-barrel_TonB"/>
</dbReference>
<dbReference type="InterPro" id="IPR012910">
    <property type="entry name" value="Plug_dom"/>
</dbReference>
<dbReference type="PANTHER" id="PTHR30069:SF29">
    <property type="entry name" value="HEMOGLOBIN AND HEMOGLOBIN-HAPTOGLOBIN-BINDING PROTEIN 1-RELATED"/>
    <property type="match status" value="1"/>
</dbReference>
<evidence type="ECO:0000256" key="3">
    <source>
        <dbReference type="ARBA" id="ARBA00022452"/>
    </source>
</evidence>
<dbReference type="KEGG" id="rbc:BN938_1203"/>
<evidence type="ECO:0000256" key="1">
    <source>
        <dbReference type="ARBA" id="ARBA00004571"/>
    </source>
</evidence>
<dbReference type="SUPFAM" id="SSF56935">
    <property type="entry name" value="Porins"/>
    <property type="match status" value="1"/>
</dbReference>
<comment type="subcellular location">
    <subcellularLocation>
        <location evidence="1 10">Cell outer membrane</location>
        <topology evidence="1 10">Multi-pass membrane protein</topology>
    </subcellularLocation>
</comment>
<evidence type="ECO:0000256" key="8">
    <source>
        <dbReference type="ARBA" id="ARBA00023170"/>
    </source>
</evidence>
<dbReference type="AlphaFoldDB" id="A0A060R7Q0"/>
<dbReference type="Proteomes" id="UP000027616">
    <property type="component" value="Chromosome I"/>
</dbReference>
<evidence type="ECO:0000259" key="12">
    <source>
        <dbReference type="Pfam" id="PF00593"/>
    </source>
</evidence>
<dbReference type="STRING" id="1433126.BN938_1203"/>
<evidence type="ECO:0000256" key="4">
    <source>
        <dbReference type="ARBA" id="ARBA00022692"/>
    </source>
</evidence>
<keyword evidence="3 10" id="KW-1134">Transmembrane beta strand</keyword>
<proteinExistence type="inferred from homology"/>
<name>A0A060R7Q0_9BACT</name>
<keyword evidence="2 10" id="KW-0813">Transport</keyword>
<dbReference type="PATRIC" id="fig|1433126.3.peg.1195"/>
<reference evidence="14 15" key="1">
    <citation type="journal article" date="2015" name="Genome Announc.">
        <title>Complete Genome Sequence of the Novel Leech Symbiont Mucinivorans hirudinis M3T.</title>
        <authorList>
            <person name="Nelson M.C."/>
            <person name="Bomar L."/>
            <person name="Graf J."/>
        </authorList>
    </citation>
    <scope>NUCLEOTIDE SEQUENCE [LARGE SCALE GENOMIC DNA]</scope>
    <source>
        <strain evidence="15">M3</strain>
    </source>
</reference>
<keyword evidence="5" id="KW-0732">Signal</keyword>
<evidence type="ECO:0000256" key="6">
    <source>
        <dbReference type="ARBA" id="ARBA00023077"/>
    </source>
</evidence>
<evidence type="ECO:0000256" key="9">
    <source>
        <dbReference type="ARBA" id="ARBA00023237"/>
    </source>
</evidence>
<keyword evidence="9 10" id="KW-0998">Cell outer membrane</keyword>
<feature type="domain" description="TonB-dependent receptor plug" evidence="13">
    <location>
        <begin position="45"/>
        <end position="150"/>
    </location>
</feature>
<evidence type="ECO:0000259" key="13">
    <source>
        <dbReference type="Pfam" id="PF07715"/>
    </source>
</evidence>
<dbReference type="CDD" id="cd01347">
    <property type="entry name" value="ligand_gated_channel"/>
    <property type="match status" value="1"/>
</dbReference>
<dbReference type="GO" id="GO:0015344">
    <property type="term" value="F:siderophore uptake transmembrane transporter activity"/>
    <property type="evidence" value="ECO:0007669"/>
    <property type="project" value="TreeGrafter"/>
</dbReference>
<dbReference type="InterPro" id="IPR036942">
    <property type="entry name" value="Beta-barrel_TonB_sf"/>
</dbReference>
<keyword evidence="7 10" id="KW-0472">Membrane</keyword>
<dbReference type="Pfam" id="PF00593">
    <property type="entry name" value="TonB_dep_Rec_b-barrel"/>
    <property type="match status" value="1"/>
</dbReference>
<dbReference type="GO" id="GO:0009279">
    <property type="term" value="C:cell outer membrane"/>
    <property type="evidence" value="ECO:0007669"/>
    <property type="project" value="UniProtKB-SubCell"/>
</dbReference>
<dbReference type="eggNOG" id="COG4771">
    <property type="taxonomic scope" value="Bacteria"/>
</dbReference>
<protein>
    <submittedName>
        <fullName evidence="14">TonB-dependent receptor</fullName>
    </submittedName>
</protein>
<keyword evidence="8 14" id="KW-0675">Receptor</keyword>
<dbReference type="Pfam" id="PF07715">
    <property type="entry name" value="Plug"/>
    <property type="match status" value="1"/>
</dbReference>
<evidence type="ECO:0000313" key="15">
    <source>
        <dbReference type="Proteomes" id="UP000027616"/>
    </source>
</evidence>
<keyword evidence="6 11" id="KW-0798">TonB box</keyword>
<evidence type="ECO:0000256" key="2">
    <source>
        <dbReference type="ARBA" id="ARBA00022448"/>
    </source>
</evidence>
<dbReference type="PANTHER" id="PTHR30069">
    <property type="entry name" value="TONB-DEPENDENT OUTER MEMBRANE RECEPTOR"/>
    <property type="match status" value="1"/>
</dbReference>
<feature type="domain" description="TonB-dependent receptor-like beta-barrel" evidence="12">
    <location>
        <begin position="198"/>
        <end position="586"/>
    </location>
</feature>
<dbReference type="Gene3D" id="2.170.130.10">
    <property type="entry name" value="TonB-dependent receptor, plug domain"/>
    <property type="match status" value="1"/>
</dbReference>
<comment type="similarity">
    <text evidence="10 11">Belongs to the TonB-dependent receptor family.</text>
</comment>
<dbReference type="Gene3D" id="2.40.170.20">
    <property type="entry name" value="TonB-dependent receptor, beta-barrel domain"/>
    <property type="match status" value="1"/>
</dbReference>
<keyword evidence="15" id="KW-1185">Reference proteome</keyword>